<organism evidence="2 3">
    <name type="scientific">Amycolatopsis japonica</name>
    <dbReference type="NCBI Taxonomy" id="208439"/>
    <lineage>
        <taxon>Bacteria</taxon>
        <taxon>Bacillati</taxon>
        <taxon>Actinomycetota</taxon>
        <taxon>Actinomycetes</taxon>
        <taxon>Pseudonocardiales</taxon>
        <taxon>Pseudonocardiaceae</taxon>
        <taxon>Amycolatopsis</taxon>
        <taxon>Amycolatopsis japonica group</taxon>
    </lineage>
</organism>
<dbReference type="Proteomes" id="UP000028492">
    <property type="component" value="Chromosome"/>
</dbReference>
<dbReference type="HOGENOM" id="CLU_090638_0_1_11"/>
<dbReference type="EMBL" id="CP008953">
    <property type="protein sequence ID" value="AIG77958.1"/>
    <property type="molecule type" value="Genomic_DNA"/>
</dbReference>
<sequence length="195" mass="21159">MTRSVSAKALGRSTGTERTLTVLIGLLALLGGAAALVVGAGWLGTYRADRPLVDPIALDWLSRHALAGRVGAIVLGVLLLWLGLWWFFRSLRPEGRPDLELDDDLVVTSSAISEAVRLDAETVDGVGRARVRAVGDKESPALRITLWLVEGTDLKRVWEQLDHTVLARARESLGVDVLPTAVRIELDTTAPQRVR</sequence>
<dbReference type="STRING" id="208439.AJAP_25555"/>
<evidence type="ECO:0000313" key="3">
    <source>
        <dbReference type="Proteomes" id="UP000028492"/>
    </source>
</evidence>
<keyword evidence="1" id="KW-0472">Membrane</keyword>
<keyword evidence="1" id="KW-0812">Transmembrane</keyword>
<keyword evidence="1" id="KW-1133">Transmembrane helix</keyword>
<evidence type="ECO:0000313" key="2">
    <source>
        <dbReference type="EMBL" id="AIG77958.1"/>
    </source>
</evidence>
<accession>A0A075UY83</accession>
<evidence type="ECO:0000256" key="1">
    <source>
        <dbReference type="SAM" id="Phobius"/>
    </source>
</evidence>
<proteinExistence type="predicted"/>
<feature type="transmembrane region" description="Helical" evidence="1">
    <location>
        <begin position="66"/>
        <end position="88"/>
    </location>
</feature>
<keyword evidence="3" id="KW-1185">Reference proteome</keyword>
<dbReference type="RefSeq" id="WP_038515698.1">
    <property type="nucleotide sequence ID" value="NZ_CP008953.1"/>
</dbReference>
<dbReference type="eggNOG" id="ENOG5033UCU">
    <property type="taxonomic scope" value="Bacteria"/>
</dbReference>
<feature type="transmembrane region" description="Helical" evidence="1">
    <location>
        <begin position="20"/>
        <end position="46"/>
    </location>
</feature>
<dbReference type="KEGG" id="aja:AJAP_25555"/>
<protein>
    <submittedName>
        <fullName evidence="2">Conserved putative membrane protein</fullName>
    </submittedName>
</protein>
<dbReference type="AlphaFoldDB" id="A0A075UY83"/>
<gene>
    <name evidence="2" type="ORF">AJAP_25555</name>
</gene>
<reference evidence="2 3" key="1">
    <citation type="journal article" date="2014" name="J. Biotechnol.">
        <title>Complete genome sequence of the actinobacterium Amycolatopsis japonica MG417-CF17(T) (=DSM 44213T) producing (S,S)-N,N'-ethylenediaminedisuccinic acid.</title>
        <authorList>
            <person name="Stegmann E."/>
            <person name="Albersmeier A."/>
            <person name="Spohn M."/>
            <person name="Gert H."/>
            <person name="Weber T."/>
            <person name="Wohlleben W."/>
            <person name="Kalinowski J."/>
            <person name="Ruckert C."/>
        </authorList>
    </citation>
    <scope>NUCLEOTIDE SEQUENCE [LARGE SCALE GENOMIC DNA]</scope>
    <source>
        <strain evidence="3">MG417-CF17 (DSM 44213)</strain>
    </source>
</reference>
<name>A0A075UY83_9PSEU</name>